<reference evidence="1 2" key="1">
    <citation type="journal article" date="2023" name="G3 (Bethesda)">
        <title>A chromosome-length genome assembly and annotation of blackberry (Rubus argutus, cv. 'Hillquist').</title>
        <authorList>
            <person name="Bruna T."/>
            <person name="Aryal R."/>
            <person name="Dudchenko O."/>
            <person name="Sargent D.J."/>
            <person name="Mead D."/>
            <person name="Buti M."/>
            <person name="Cavallini A."/>
            <person name="Hytonen T."/>
            <person name="Andres J."/>
            <person name="Pham M."/>
            <person name="Weisz D."/>
            <person name="Mascagni F."/>
            <person name="Usai G."/>
            <person name="Natali L."/>
            <person name="Bassil N."/>
            <person name="Fernandez G.E."/>
            <person name="Lomsadze A."/>
            <person name="Armour M."/>
            <person name="Olukolu B."/>
            <person name="Poorten T."/>
            <person name="Britton C."/>
            <person name="Davik J."/>
            <person name="Ashrafi H."/>
            <person name="Aiden E.L."/>
            <person name="Borodovsky M."/>
            <person name="Worthington M."/>
        </authorList>
    </citation>
    <scope>NUCLEOTIDE SEQUENCE [LARGE SCALE GENOMIC DNA]</scope>
    <source>
        <strain evidence="1">PI 553951</strain>
    </source>
</reference>
<dbReference type="GO" id="GO:0003700">
    <property type="term" value="F:DNA-binding transcription factor activity"/>
    <property type="evidence" value="ECO:0007669"/>
    <property type="project" value="InterPro"/>
</dbReference>
<keyword evidence="2" id="KW-1185">Reference proteome</keyword>
<organism evidence="1 2">
    <name type="scientific">Rubus argutus</name>
    <name type="common">Southern blackberry</name>
    <dbReference type="NCBI Taxonomy" id="59490"/>
    <lineage>
        <taxon>Eukaryota</taxon>
        <taxon>Viridiplantae</taxon>
        <taxon>Streptophyta</taxon>
        <taxon>Embryophyta</taxon>
        <taxon>Tracheophyta</taxon>
        <taxon>Spermatophyta</taxon>
        <taxon>Magnoliopsida</taxon>
        <taxon>eudicotyledons</taxon>
        <taxon>Gunneridae</taxon>
        <taxon>Pentapetalae</taxon>
        <taxon>rosids</taxon>
        <taxon>fabids</taxon>
        <taxon>Rosales</taxon>
        <taxon>Rosaceae</taxon>
        <taxon>Rosoideae</taxon>
        <taxon>Rosoideae incertae sedis</taxon>
        <taxon>Rubus</taxon>
    </lineage>
</organism>
<gene>
    <name evidence="1" type="ORF">M0R45_009737</name>
</gene>
<dbReference type="AlphaFoldDB" id="A0AAW1Y5N2"/>
<evidence type="ECO:0000313" key="2">
    <source>
        <dbReference type="Proteomes" id="UP001457282"/>
    </source>
</evidence>
<dbReference type="Proteomes" id="UP001457282">
    <property type="component" value="Unassembled WGS sequence"/>
</dbReference>
<proteinExistence type="predicted"/>
<dbReference type="InterPro" id="IPR045012">
    <property type="entry name" value="NLP"/>
</dbReference>
<comment type="caution">
    <text evidence="1">The sequence shown here is derived from an EMBL/GenBank/DDBJ whole genome shotgun (WGS) entry which is preliminary data.</text>
</comment>
<dbReference type="EMBL" id="JBEDUW010000002">
    <property type="protein sequence ID" value="KAK9944157.1"/>
    <property type="molecule type" value="Genomic_DNA"/>
</dbReference>
<sequence>MVQQEAQVAADVKLVRNLLEQEFLQAETTCHEEDVVEGGGTLTQVWIPGWSLNEKMLKVLSMFKESSGGGVLAQVWIPMKHGNQLFLSTCEHSYLLDHIFAGYHELLRMFTFSAEEMGSSLGLSA</sequence>
<evidence type="ECO:0000313" key="1">
    <source>
        <dbReference type="EMBL" id="KAK9944157.1"/>
    </source>
</evidence>
<dbReference type="PANTHER" id="PTHR32002">
    <property type="entry name" value="PROTEIN NLP8"/>
    <property type="match status" value="1"/>
</dbReference>
<accession>A0AAW1Y5N2</accession>
<dbReference type="PANTHER" id="PTHR32002:SF41">
    <property type="entry name" value="PROTEIN NLP8"/>
    <property type="match status" value="1"/>
</dbReference>
<name>A0AAW1Y5N2_RUBAR</name>
<protein>
    <submittedName>
        <fullName evidence="1">Uncharacterized protein</fullName>
    </submittedName>
</protein>